<feature type="domain" description="Mannosidase Ig/CBM-like" evidence="1">
    <location>
        <begin position="12"/>
        <end position="82"/>
    </location>
</feature>
<dbReference type="InterPro" id="IPR041447">
    <property type="entry name" value="Mannosidase_ig"/>
</dbReference>
<comment type="caution">
    <text evidence="2">The sequence shown here is derived from an EMBL/GenBank/DDBJ whole genome shotgun (WGS) entry which is preliminary data.</text>
</comment>
<dbReference type="Gene3D" id="2.60.40.10">
    <property type="entry name" value="Immunoglobulins"/>
    <property type="match status" value="1"/>
</dbReference>
<gene>
    <name evidence="2" type="ORF">ACFPOF_23785</name>
</gene>
<dbReference type="RefSeq" id="WP_378137371.1">
    <property type="nucleotide sequence ID" value="NZ_JBHSMI010000042.1"/>
</dbReference>
<dbReference type="Proteomes" id="UP001596113">
    <property type="component" value="Unassembled WGS sequence"/>
</dbReference>
<organism evidence="2 3">
    <name type="scientific">Cohnella soli</name>
    <dbReference type="NCBI Taxonomy" id="425005"/>
    <lineage>
        <taxon>Bacteria</taxon>
        <taxon>Bacillati</taxon>
        <taxon>Bacillota</taxon>
        <taxon>Bacilli</taxon>
        <taxon>Bacillales</taxon>
        <taxon>Paenibacillaceae</taxon>
        <taxon>Cohnella</taxon>
    </lineage>
</organism>
<keyword evidence="3" id="KW-1185">Reference proteome</keyword>
<dbReference type="InterPro" id="IPR036156">
    <property type="entry name" value="Beta-gal/glucu_dom_sf"/>
</dbReference>
<evidence type="ECO:0000259" key="1">
    <source>
        <dbReference type="Pfam" id="PF17786"/>
    </source>
</evidence>
<dbReference type="Pfam" id="PF17786">
    <property type="entry name" value="Mannosidase_ig"/>
    <property type="match status" value="1"/>
</dbReference>
<reference evidence="3" key="1">
    <citation type="journal article" date="2019" name="Int. J. Syst. Evol. Microbiol.">
        <title>The Global Catalogue of Microorganisms (GCM) 10K type strain sequencing project: providing services to taxonomists for standard genome sequencing and annotation.</title>
        <authorList>
            <consortium name="The Broad Institute Genomics Platform"/>
            <consortium name="The Broad Institute Genome Sequencing Center for Infectious Disease"/>
            <person name="Wu L."/>
            <person name="Ma J."/>
        </authorList>
    </citation>
    <scope>NUCLEOTIDE SEQUENCE [LARGE SCALE GENOMIC DNA]</scope>
    <source>
        <strain evidence="3">CGMCC 1.18575</strain>
    </source>
</reference>
<accession>A0ABW0HWZ8</accession>
<evidence type="ECO:0000313" key="3">
    <source>
        <dbReference type="Proteomes" id="UP001596113"/>
    </source>
</evidence>
<name>A0ABW0HWZ8_9BACL</name>
<sequence length="138" mass="15370">MLLTVDHEVGHQMTVYMVNDTLSALDDIVSIEICDFSGNVLYEAKCPVRVEANSVMQITEISEEALNGRPANEVVLHVHSESAYSRAPTCKSRSIRTTSEIQCSDNFFDMMPNTTIRIKVKHLSGHAIPFESLRVSTV</sequence>
<evidence type="ECO:0000313" key="2">
    <source>
        <dbReference type="EMBL" id="MFC5405776.1"/>
    </source>
</evidence>
<dbReference type="SUPFAM" id="SSF49303">
    <property type="entry name" value="beta-Galactosidase/glucuronidase domain"/>
    <property type="match status" value="2"/>
</dbReference>
<protein>
    <recommendedName>
        <fullName evidence="1">Mannosidase Ig/CBM-like domain-containing protein</fullName>
    </recommendedName>
</protein>
<dbReference type="EMBL" id="JBHSMI010000042">
    <property type="protein sequence ID" value="MFC5405776.1"/>
    <property type="molecule type" value="Genomic_DNA"/>
</dbReference>
<dbReference type="InterPro" id="IPR013783">
    <property type="entry name" value="Ig-like_fold"/>
</dbReference>
<proteinExistence type="predicted"/>